<dbReference type="InterPro" id="IPR054316">
    <property type="entry name" value="T26-6p_Ig-like_dom_2"/>
</dbReference>
<dbReference type="EMBL" id="CP041932">
    <property type="protein sequence ID" value="QEK14563.1"/>
    <property type="molecule type" value="Genomic_DNA"/>
</dbReference>
<feature type="domain" description="T26-6p second immunoglobulin-like" evidence="4">
    <location>
        <begin position="422"/>
        <end position="555"/>
    </location>
</feature>
<dbReference type="Gene3D" id="1.20.120.870">
    <property type="entry name" value="pT26-6p, five-helical bundle domain"/>
    <property type="match status" value="1"/>
</dbReference>
<accession>A0A5C0SJG9</accession>
<evidence type="ECO:0000259" key="2">
    <source>
        <dbReference type="Pfam" id="PF20984"/>
    </source>
</evidence>
<evidence type="ECO:0000259" key="3">
    <source>
        <dbReference type="Pfam" id="PF22092"/>
    </source>
</evidence>
<feature type="domain" description="T26-6p immunoglobulin-like" evidence="3">
    <location>
        <begin position="236"/>
        <end position="361"/>
    </location>
</feature>
<proteinExistence type="predicted"/>
<dbReference type="GeneID" id="41609186"/>
<dbReference type="Pfam" id="PF22092">
    <property type="entry name" value="T26-6p_Ig-like_dom"/>
    <property type="match status" value="1"/>
</dbReference>
<dbReference type="Proteomes" id="UP000322631">
    <property type="component" value="Chromosome"/>
</dbReference>
<dbReference type="InterPro" id="IPR048730">
    <property type="entry name" value="T26-6p_C"/>
</dbReference>
<dbReference type="KEGG" id="them:FPV09_04985"/>
<dbReference type="Pfam" id="PF22265">
    <property type="entry name" value="T26-6p_Ig-like_dom_2"/>
    <property type="match status" value="1"/>
</dbReference>
<gene>
    <name evidence="5" type="ORF">FPV09_04985</name>
</gene>
<dbReference type="InterPro" id="IPR054315">
    <property type="entry name" value="T26-6p_Ig-like_dom_1"/>
</dbReference>
<dbReference type="RefSeq" id="WP_148882595.1">
    <property type="nucleotide sequence ID" value="NZ_CP041932.1"/>
</dbReference>
<evidence type="ECO:0000256" key="1">
    <source>
        <dbReference type="SAM" id="Phobius"/>
    </source>
</evidence>
<name>A0A5C0SJG9_9EURY</name>
<organism evidence="5 6">
    <name type="scientific">Thermococcus aciditolerans</name>
    <dbReference type="NCBI Taxonomy" id="2598455"/>
    <lineage>
        <taxon>Archaea</taxon>
        <taxon>Methanobacteriati</taxon>
        <taxon>Methanobacteriota</taxon>
        <taxon>Thermococci</taxon>
        <taxon>Thermococcales</taxon>
        <taxon>Thermococcaceae</taxon>
        <taxon>Thermococcus</taxon>
    </lineage>
</organism>
<keyword evidence="6" id="KW-1185">Reference proteome</keyword>
<keyword evidence="1" id="KW-0812">Transmembrane</keyword>
<dbReference type="Gene3D" id="2.60.40.2050">
    <property type="match status" value="1"/>
</dbReference>
<dbReference type="InterPro" id="IPR043114">
    <property type="entry name" value="T26-6p_C_sf"/>
</dbReference>
<dbReference type="Pfam" id="PF20984">
    <property type="entry name" value="PT26-6P_helical"/>
    <property type="match status" value="1"/>
</dbReference>
<keyword evidence="1" id="KW-0472">Membrane</keyword>
<evidence type="ECO:0000313" key="5">
    <source>
        <dbReference type="EMBL" id="QEK14563.1"/>
    </source>
</evidence>
<keyword evidence="1" id="KW-1133">Transmembrane helix</keyword>
<sequence>MKTLGCFLLSIIQKRREKMEDEKRPQSSRRTTHKIATLMIFILLINAQYAAAWSLRDAVRPATSWLEEKLNGAYNWLKEGRHLGTAVGATCFAITMAGATKGAVTGAVGGSVAPGIGNIVGAIGGGIVGALIAGGACYLGGAAIENWIKDKFDFFNNDDDEDGGGLAILQPRNLSYNEYASKTTLLDVFNTTFVNVTELLQAEQRDFEELKARLSTTLVPYTFEETDGNVGEFKDVTIQGPDAIYGFSAFPIKFKLSPRGNTEVKDPICLTDVRLYVYTRDGRPLWTRTWSFQPGEKCGEEDTVWTFETVLKGPDPYENQVDAVLNGMASWDIINQIYMATPKDEPYEIVAEVTGVRQIYYKTGDQWIFDHNETISARWRTASAYYHIAAGRIQIGGFSEGTLPVDFKDDPKASMFVPYLMRGSGAASNIIARAWANPLHIINASSTYKIYIGANSQFFNLVPIPGLTVTDEARLVVYRLLKNGQWELATALPIGGMVTLGDILSNPTAFEGTVLYHGASDIVTYMAFIGIKANVIRDDGVQIPIWLLISPNIAVKANEGRVVRLDPRWKDLENLTSDGEWSAYDAEQAKALVDAIVQELEEKVASAEHYIETGSQLGNQKVVDYATKAKEHYLEAIKYAKKIPTSEKLEDTIRYLEIVRDEEMAGDYYLEAARLASYGAHDQAETMAETAEKIADVADQYKPSFFGIPGFGNFQLGDLVWWLIALAIVAGVFYVLFGKRAAVLVAVLFLAFAVLDSNLIGAILAKISGFSLLDKLKFW</sequence>
<feature type="domain" description="T26-6p C-terminal" evidence="2">
    <location>
        <begin position="566"/>
        <end position="703"/>
    </location>
</feature>
<feature type="transmembrane region" description="Helical" evidence="1">
    <location>
        <begin position="744"/>
        <end position="765"/>
    </location>
</feature>
<protein>
    <submittedName>
        <fullName evidence="5">Uncharacterized protein</fullName>
    </submittedName>
</protein>
<dbReference type="AlphaFoldDB" id="A0A5C0SJG9"/>
<reference evidence="5 6" key="1">
    <citation type="submission" date="2019-07" db="EMBL/GenBank/DDBJ databases">
        <title>Complete genome of Thermococcus acidophilus.</title>
        <authorList>
            <person name="Li X."/>
        </authorList>
    </citation>
    <scope>NUCLEOTIDE SEQUENCE [LARGE SCALE GENOMIC DNA]</scope>
    <source>
        <strain evidence="5 6">SY113</strain>
    </source>
</reference>
<feature type="transmembrane region" description="Helical" evidence="1">
    <location>
        <begin position="719"/>
        <end position="737"/>
    </location>
</feature>
<evidence type="ECO:0000259" key="4">
    <source>
        <dbReference type="Pfam" id="PF22265"/>
    </source>
</evidence>
<evidence type="ECO:0000313" key="6">
    <source>
        <dbReference type="Proteomes" id="UP000322631"/>
    </source>
</evidence>